<dbReference type="RefSeq" id="WP_047977707.1">
    <property type="nucleotide sequence ID" value="NZ_JWIZ01000077.1"/>
</dbReference>
<evidence type="ECO:0008006" key="4">
    <source>
        <dbReference type="Google" id="ProtNLM"/>
    </source>
</evidence>
<dbReference type="PATRIC" id="fig|67855.3.peg.2192"/>
<evidence type="ECO:0000313" key="2">
    <source>
        <dbReference type="EMBL" id="KMK50686.1"/>
    </source>
</evidence>
<feature type="chain" id="PRO_5005262740" description="Lipocalin-like domain-containing protein" evidence="1">
    <location>
        <begin position="22"/>
        <end position="158"/>
    </location>
</feature>
<organism evidence="2 3">
    <name type="scientific">Muribacter muris</name>
    <dbReference type="NCBI Taxonomy" id="67855"/>
    <lineage>
        <taxon>Bacteria</taxon>
        <taxon>Pseudomonadati</taxon>
        <taxon>Pseudomonadota</taxon>
        <taxon>Gammaproteobacteria</taxon>
        <taxon>Pasteurellales</taxon>
        <taxon>Pasteurellaceae</taxon>
        <taxon>Muribacter</taxon>
    </lineage>
</organism>
<gene>
    <name evidence="2" type="ORF">RO21_10345</name>
</gene>
<dbReference type="EMBL" id="JWIZ01000077">
    <property type="protein sequence ID" value="KMK50686.1"/>
    <property type="molecule type" value="Genomic_DNA"/>
</dbReference>
<evidence type="ECO:0000313" key="3">
    <source>
        <dbReference type="Proteomes" id="UP000036270"/>
    </source>
</evidence>
<reference evidence="2 3" key="1">
    <citation type="submission" date="2014-12" db="EMBL/GenBank/DDBJ databases">
        <title>Reclassification of Actinobacillus muris as Muribacter muris.</title>
        <authorList>
            <person name="Christensen H."/>
            <person name="Nicklas W."/>
            <person name="Bisgaard M."/>
        </authorList>
    </citation>
    <scope>NUCLEOTIDE SEQUENCE [LARGE SCALE GENOMIC DNA]</scope>
    <source>
        <strain evidence="2 3">Ackerman80-443D</strain>
    </source>
</reference>
<sequence length="158" mass="17952">MKHLAKLAVVLSSLIVGNAYSNEFTTWSTVDDDSDYTMNGKPAFFVGFGKSQTEFFNLNMQCNTFKYSNKNKAFKFEVGDGASISYYAPNITGWSESKFDTYLNLEFVEKDLKNNTVVLNISGKLVNIKDDSYPLFDLEKTTVKFRPEDVKIIKKVCK</sequence>
<dbReference type="AlphaFoldDB" id="A0A0J5P364"/>
<keyword evidence="3" id="KW-1185">Reference proteome</keyword>
<name>A0A0J5P364_9PAST</name>
<feature type="signal peptide" evidence="1">
    <location>
        <begin position="1"/>
        <end position="21"/>
    </location>
</feature>
<dbReference type="Proteomes" id="UP000036270">
    <property type="component" value="Unassembled WGS sequence"/>
</dbReference>
<keyword evidence="1" id="KW-0732">Signal</keyword>
<comment type="caution">
    <text evidence="2">The sequence shown here is derived from an EMBL/GenBank/DDBJ whole genome shotgun (WGS) entry which is preliminary data.</text>
</comment>
<protein>
    <recommendedName>
        <fullName evidence="4">Lipocalin-like domain-containing protein</fullName>
    </recommendedName>
</protein>
<evidence type="ECO:0000256" key="1">
    <source>
        <dbReference type="SAM" id="SignalP"/>
    </source>
</evidence>
<proteinExistence type="predicted"/>
<dbReference type="STRING" id="67855.RO21_10345"/>
<accession>A0A0J5P364</accession>